<proteinExistence type="predicted"/>
<feature type="transmembrane region" description="Helical" evidence="6">
    <location>
        <begin position="49"/>
        <end position="72"/>
    </location>
</feature>
<reference evidence="7" key="1">
    <citation type="submission" date="2020-10" db="EMBL/GenBank/DDBJ databases">
        <authorList>
            <person name="Gilroy R."/>
        </authorList>
    </citation>
    <scope>NUCLEOTIDE SEQUENCE</scope>
    <source>
        <strain evidence="7">ChiHjej12B11-29160</strain>
    </source>
</reference>
<sequence>MVSFSLFLETLASNPFLAVVIVLVLGTIFVNGATDAANAIAESVGTRSIGINAAIAMSVVCNFVGLVLMSLISTAVADTISGMVDFGGDSHAALIALAAATVGIVAWGIGAWLFGIPTSESHALIAGLTGAALAVQGGFDGVNGAEWIKVIYGLILSTVLGFGAGWGITKLIQRLCRNVDRRRADNAFGGLQVLGSAFVALMHGAQDGQKFMSTAMLAIVLSVGANISDVQGFPLWIEVLCAATMALGTAVGGKRIIKKVGMEMANLEKYQGFAASLSASASLLIATLTGLPVSTTHTKTAAIMGAGAAKNIRSVRWQVAKEMVFTWVFTFPGCGIIGFVLAKVFLVLF</sequence>
<comment type="subcellular location">
    <subcellularLocation>
        <location evidence="1">Membrane</location>
        <topology evidence="1">Multi-pass membrane protein</topology>
    </subcellularLocation>
</comment>
<evidence type="ECO:0000256" key="3">
    <source>
        <dbReference type="ARBA" id="ARBA00022692"/>
    </source>
</evidence>
<feature type="transmembrane region" description="Helical" evidence="6">
    <location>
        <begin position="273"/>
        <end position="291"/>
    </location>
</feature>
<dbReference type="GO" id="GO:0005315">
    <property type="term" value="F:phosphate transmembrane transporter activity"/>
    <property type="evidence" value="ECO:0007669"/>
    <property type="project" value="InterPro"/>
</dbReference>
<keyword evidence="2" id="KW-0813">Transport</keyword>
<dbReference type="PANTHER" id="PTHR11101:SF80">
    <property type="entry name" value="PHOSPHATE TRANSPORTER"/>
    <property type="match status" value="1"/>
</dbReference>
<dbReference type="PANTHER" id="PTHR11101">
    <property type="entry name" value="PHOSPHATE TRANSPORTER"/>
    <property type="match status" value="1"/>
</dbReference>
<dbReference type="AlphaFoldDB" id="A0A9D1HXR5"/>
<feature type="transmembrane region" description="Helical" evidence="6">
    <location>
        <begin position="92"/>
        <end position="114"/>
    </location>
</feature>
<evidence type="ECO:0000256" key="6">
    <source>
        <dbReference type="SAM" id="Phobius"/>
    </source>
</evidence>
<dbReference type="GO" id="GO:0016020">
    <property type="term" value="C:membrane"/>
    <property type="evidence" value="ECO:0007669"/>
    <property type="project" value="UniProtKB-SubCell"/>
</dbReference>
<feature type="transmembrane region" description="Helical" evidence="6">
    <location>
        <begin position="324"/>
        <end position="348"/>
    </location>
</feature>
<organism evidence="7 8">
    <name type="scientific">Candidatus Coprovicinus avistercoris</name>
    <dbReference type="NCBI Taxonomy" id="2840754"/>
    <lineage>
        <taxon>Bacteria</taxon>
        <taxon>Bacillati</taxon>
        <taxon>Actinomycetota</taxon>
        <taxon>Coriobacteriia</taxon>
        <taxon>Coriobacteriales</taxon>
        <taxon>Coriobacteriaceae</taxon>
        <taxon>Coriobacteriaceae incertae sedis</taxon>
        <taxon>Candidatus Coprovicinus</taxon>
    </lineage>
</organism>
<gene>
    <name evidence="7" type="ORF">IAD17_05200</name>
</gene>
<keyword evidence="4 6" id="KW-1133">Transmembrane helix</keyword>
<evidence type="ECO:0000256" key="4">
    <source>
        <dbReference type="ARBA" id="ARBA00022989"/>
    </source>
</evidence>
<evidence type="ECO:0000256" key="5">
    <source>
        <dbReference type="ARBA" id="ARBA00023136"/>
    </source>
</evidence>
<evidence type="ECO:0000313" key="8">
    <source>
        <dbReference type="Proteomes" id="UP000824078"/>
    </source>
</evidence>
<dbReference type="EMBL" id="DVMQ01000016">
    <property type="protein sequence ID" value="HIU24299.1"/>
    <property type="molecule type" value="Genomic_DNA"/>
</dbReference>
<dbReference type="Pfam" id="PF01384">
    <property type="entry name" value="PHO4"/>
    <property type="match status" value="1"/>
</dbReference>
<feature type="transmembrane region" description="Helical" evidence="6">
    <location>
        <begin position="151"/>
        <end position="172"/>
    </location>
</feature>
<comment type="caution">
    <text evidence="7">The sequence shown here is derived from an EMBL/GenBank/DDBJ whole genome shotgun (WGS) entry which is preliminary data.</text>
</comment>
<evidence type="ECO:0000256" key="2">
    <source>
        <dbReference type="ARBA" id="ARBA00022448"/>
    </source>
</evidence>
<feature type="transmembrane region" description="Helical" evidence="6">
    <location>
        <begin position="16"/>
        <end position="37"/>
    </location>
</feature>
<dbReference type="GO" id="GO:0035435">
    <property type="term" value="P:phosphate ion transmembrane transport"/>
    <property type="evidence" value="ECO:0007669"/>
    <property type="project" value="TreeGrafter"/>
</dbReference>
<reference evidence="7" key="2">
    <citation type="journal article" date="2021" name="PeerJ">
        <title>Extensive microbial diversity within the chicken gut microbiome revealed by metagenomics and culture.</title>
        <authorList>
            <person name="Gilroy R."/>
            <person name="Ravi A."/>
            <person name="Getino M."/>
            <person name="Pursley I."/>
            <person name="Horton D.L."/>
            <person name="Alikhan N.F."/>
            <person name="Baker D."/>
            <person name="Gharbi K."/>
            <person name="Hall N."/>
            <person name="Watson M."/>
            <person name="Adriaenssens E.M."/>
            <person name="Foster-Nyarko E."/>
            <person name="Jarju S."/>
            <person name="Secka A."/>
            <person name="Antonio M."/>
            <person name="Oren A."/>
            <person name="Chaudhuri R.R."/>
            <person name="La Ragione R."/>
            <person name="Hildebrand F."/>
            <person name="Pallen M.J."/>
        </authorList>
    </citation>
    <scope>NUCLEOTIDE SEQUENCE</scope>
    <source>
        <strain evidence="7">ChiHjej12B11-29160</strain>
    </source>
</reference>
<evidence type="ECO:0000256" key="1">
    <source>
        <dbReference type="ARBA" id="ARBA00004141"/>
    </source>
</evidence>
<feature type="transmembrane region" description="Helical" evidence="6">
    <location>
        <begin position="233"/>
        <end position="252"/>
    </location>
</feature>
<accession>A0A9D1HXR5</accession>
<keyword evidence="5 6" id="KW-0472">Membrane</keyword>
<feature type="transmembrane region" description="Helical" evidence="6">
    <location>
        <begin position="121"/>
        <end position="139"/>
    </location>
</feature>
<dbReference type="InterPro" id="IPR001204">
    <property type="entry name" value="Phos_transporter"/>
</dbReference>
<evidence type="ECO:0000313" key="7">
    <source>
        <dbReference type="EMBL" id="HIU24299.1"/>
    </source>
</evidence>
<keyword evidence="3 6" id="KW-0812">Transmembrane</keyword>
<protein>
    <submittedName>
        <fullName evidence="7">Inorganic phosphate transporter</fullName>
    </submittedName>
</protein>
<dbReference type="Proteomes" id="UP000824078">
    <property type="component" value="Unassembled WGS sequence"/>
</dbReference>
<name>A0A9D1HXR5_9ACTN</name>